<dbReference type="InterPro" id="IPR007407">
    <property type="entry name" value="DUF459"/>
</dbReference>
<feature type="chain" id="PRO_5020407408" evidence="2">
    <location>
        <begin position="34"/>
        <end position="423"/>
    </location>
</feature>
<protein>
    <submittedName>
        <fullName evidence="3">DUF459 domain-containing protein</fullName>
    </submittedName>
</protein>
<comment type="caution">
    <text evidence="3">The sequence shown here is derived from an EMBL/GenBank/DDBJ whole genome shotgun (WGS) entry which is preliminary data.</text>
</comment>
<dbReference type="Proteomes" id="UP000295131">
    <property type="component" value="Unassembled WGS sequence"/>
</dbReference>
<dbReference type="RefSeq" id="WP_133285363.1">
    <property type="nucleotide sequence ID" value="NZ_SMSI01000003.1"/>
</dbReference>
<keyword evidence="4" id="KW-1185">Reference proteome</keyword>
<keyword evidence="2" id="KW-0732">Signal</keyword>
<proteinExistence type="predicted"/>
<dbReference type="GO" id="GO:0004622">
    <property type="term" value="F:phosphatidylcholine lysophospholipase activity"/>
    <property type="evidence" value="ECO:0007669"/>
    <property type="project" value="TreeGrafter"/>
</dbReference>
<dbReference type="InterPro" id="IPR036514">
    <property type="entry name" value="SGNH_hydro_sf"/>
</dbReference>
<dbReference type="InterPro" id="IPR051532">
    <property type="entry name" value="Ester_Hydrolysis_Enzymes"/>
</dbReference>
<evidence type="ECO:0000313" key="3">
    <source>
        <dbReference type="EMBL" id="TDH35078.1"/>
    </source>
</evidence>
<dbReference type="AlphaFoldDB" id="A0A4V3A6Y2"/>
<gene>
    <name evidence="3" type="ORF">E2A64_15310</name>
</gene>
<feature type="region of interest" description="Disordered" evidence="1">
    <location>
        <begin position="309"/>
        <end position="340"/>
    </location>
</feature>
<sequence length="423" mass="45378">MSRPAVISFAARLTCLAALAFAIAVSGIPASHAQERIERKSLIEMLFGGNNGARQPNRREAAPQQNKSRRTSRPTKSVVRRAAPVAPAEPDVEKLENARKVLVVGDFLAGGLADGLEQSFEQSPGVVVIEQSSGSSGLVRDDYFDWPGELPGIIENTQPDIVVVQLGSNDSQQMKTDSGRAEVRSQAWLSEYEKRTDEIIRIVADSGKPLVWVGLPSFNFTSMSADMLALNGIFKQHVEQANGEFVDIWDGFVDEDGKFIFTGSDINGQQVRLRGSDGINVTKAGRRKMAFYVEKNIRRLLGSAAEPSAGVADLDDSNLPDLSFPTSPLETQNPTRTNPVALNDPDLDGGSELLGGTVTSVNLTPTPRDILVNQGIAPEAPVGRADNFAWPKSTPATVKPDEKVEADGAETVSAAPNSQSTAE</sequence>
<dbReference type="Pfam" id="PF04311">
    <property type="entry name" value="DUF459"/>
    <property type="match status" value="1"/>
</dbReference>
<feature type="signal peptide" evidence="2">
    <location>
        <begin position="1"/>
        <end position="33"/>
    </location>
</feature>
<dbReference type="PANTHER" id="PTHR30383">
    <property type="entry name" value="THIOESTERASE 1/PROTEASE 1/LYSOPHOSPHOLIPASE L1"/>
    <property type="match status" value="1"/>
</dbReference>
<feature type="compositionally biased region" description="Polar residues" evidence="1">
    <location>
        <begin position="324"/>
        <end position="340"/>
    </location>
</feature>
<feature type="compositionally biased region" description="Polar residues" evidence="1">
    <location>
        <begin position="414"/>
        <end position="423"/>
    </location>
</feature>
<evidence type="ECO:0000313" key="4">
    <source>
        <dbReference type="Proteomes" id="UP000295131"/>
    </source>
</evidence>
<dbReference type="CDD" id="cd01829">
    <property type="entry name" value="SGNH_hydrolase_peri2"/>
    <property type="match status" value="1"/>
</dbReference>
<dbReference type="PANTHER" id="PTHR30383:SF26">
    <property type="entry name" value="SGNH HYDROLASE-TYPE ESTERASE DOMAIN-CONTAINING PROTEIN"/>
    <property type="match status" value="1"/>
</dbReference>
<dbReference type="OrthoDB" id="9805649at2"/>
<organism evidence="3 4">
    <name type="scientific">Pseudohoeflea suaedae</name>
    <dbReference type="NCBI Taxonomy" id="877384"/>
    <lineage>
        <taxon>Bacteria</taxon>
        <taxon>Pseudomonadati</taxon>
        <taxon>Pseudomonadota</taxon>
        <taxon>Alphaproteobacteria</taxon>
        <taxon>Hyphomicrobiales</taxon>
        <taxon>Rhizobiaceae</taxon>
        <taxon>Pseudohoeflea</taxon>
    </lineage>
</organism>
<reference evidence="3 4" key="1">
    <citation type="journal article" date="2013" name="Int. J. Syst. Evol. Microbiol.">
        <title>Hoeflea suaedae sp. nov., an endophytic bacterium isolated from the root of the halophyte Suaeda maritima.</title>
        <authorList>
            <person name="Chung E.J."/>
            <person name="Park J.A."/>
            <person name="Pramanik P."/>
            <person name="Bibi F."/>
            <person name="Jeon C.O."/>
            <person name="Chung Y.R."/>
        </authorList>
    </citation>
    <scope>NUCLEOTIDE SEQUENCE [LARGE SCALE GENOMIC DNA]</scope>
    <source>
        <strain evidence="3 4">YC6898</strain>
    </source>
</reference>
<evidence type="ECO:0000256" key="2">
    <source>
        <dbReference type="SAM" id="SignalP"/>
    </source>
</evidence>
<dbReference type="Gene3D" id="3.40.50.1110">
    <property type="entry name" value="SGNH hydrolase"/>
    <property type="match status" value="1"/>
</dbReference>
<dbReference type="EMBL" id="SMSI01000003">
    <property type="protein sequence ID" value="TDH35078.1"/>
    <property type="molecule type" value="Genomic_DNA"/>
</dbReference>
<feature type="region of interest" description="Disordered" evidence="1">
    <location>
        <begin position="382"/>
        <end position="423"/>
    </location>
</feature>
<evidence type="ECO:0000256" key="1">
    <source>
        <dbReference type="SAM" id="MobiDB-lite"/>
    </source>
</evidence>
<feature type="region of interest" description="Disordered" evidence="1">
    <location>
        <begin position="48"/>
        <end position="86"/>
    </location>
</feature>
<accession>A0A4V3A6Y2</accession>
<dbReference type="SUPFAM" id="SSF52266">
    <property type="entry name" value="SGNH hydrolase"/>
    <property type="match status" value="1"/>
</dbReference>
<name>A0A4V3A6Y2_9HYPH</name>